<dbReference type="EC" id="3.5.1.18" evidence="10 11"/>
<dbReference type="InterPro" id="IPR002933">
    <property type="entry name" value="Peptidase_M20"/>
</dbReference>
<evidence type="ECO:0000256" key="11">
    <source>
        <dbReference type="NCBIfam" id="TIGR01246"/>
    </source>
</evidence>
<sequence>MRRPARRPRSTNCCGIDRRVRNDTPDPVPLAQALIRCRSVTPADDGAMAVLEAVLAPLGFACHRLRFGEVENLFAVRGESGPHLMFAGHTDVVPPGDAGWTADPFGGEVRDGLLYGRGATDMKGGVAAWITALQDVLARRPDLPGTLSLLITGDEEGPAIDGTTKVLDWLVEQSKIPDCCVVGEPTSKVVLGDTIKVGRRGSLNATLTVHGTQGHSAYPQRADNPVHRLVRVLASLTAEPLDQGSEFFEPTTLQVTSFDVGNAATNVIPAMAVARLNIRFNDLHTEASLTAHLRAALEGEAPRHGLAISCSGESFLTQPGPFVAALQGAVRAETGQEPKLDTGGGTSDARFIARYCPVAELGAVGATMHQADESTPVAELRALARLYARVIEEIVG</sequence>
<evidence type="ECO:0000313" key="14">
    <source>
        <dbReference type="Proteomes" id="UP000689967"/>
    </source>
</evidence>
<evidence type="ECO:0000256" key="10">
    <source>
        <dbReference type="HAMAP-Rule" id="MF_01690"/>
    </source>
</evidence>
<dbReference type="Pfam" id="PF07687">
    <property type="entry name" value="M20_dimer"/>
    <property type="match status" value="1"/>
</dbReference>
<reference evidence="13 14" key="1">
    <citation type="submission" date="2021-01" db="EMBL/GenBank/DDBJ databases">
        <title>Roseomonas sp. nov, a bacterium isolated from an oil production mixture in Yumen Oilfield.</title>
        <authorList>
            <person name="Wu D."/>
        </authorList>
    </citation>
    <scope>NUCLEOTIDE SEQUENCE [LARGE SCALE GENOMIC DNA]</scope>
    <source>
        <strain evidence="13 14">ROY-5-3</strain>
    </source>
</reference>
<dbReference type="InterPro" id="IPR011650">
    <property type="entry name" value="Peptidase_M20_dimer"/>
</dbReference>
<keyword evidence="4 10" id="KW-0378">Hydrolase</keyword>
<dbReference type="PROSITE" id="PS00758">
    <property type="entry name" value="ARGE_DAPE_CPG2_1"/>
    <property type="match status" value="1"/>
</dbReference>
<comment type="catalytic activity">
    <reaction evidence="10">
        <text>N-succinyl-(2S,6S)-2,6-diaminopimelate + H2O = (2S,6S)-2,6-diaminopimelate + succinate</text>
        <dbReference type="Rhea" id="RHEA:22608"/>
        <dbReference type="ChEBI" id="CHEBI:15377"/>
        <dbReference type="ChEBI" id="CHEBI:30031"/>
        <dbReference type="ChEBI" id="CHEBI:57609"/>
        <dbReference type="ChEBI" id="CHEBI:58087"/>
        <dbReference type="EC" id="3.5.1.18"/>
    </reaction>
</comment>
<dbReference type="Proteomes" id="UP000689967">
    <property type="component" value="Unassembled WGS sequence"/>
</dbReference>
<dbReference type="NCBIfam" id="NF009557">
    <property type="entry name" value="PRK13009.1"/>
    <property type="match status" value="1"/>
</dbReference>
<evidence type="ECO:0000259" key="12">
    <source>
        <dbReference type="Pfam" id="PF07687"/>
    </source>
</evidence>
<dbReference type="Pfam" id="PF01546">
    <property type="entry name" value="Peptidase_M20"/>
    <property type="match status" value="1"/>
</dbReference>
<proteinExistence type="inferred from homology"/>
<dbReference type="InterPro" id="IPR001261">
    <property type="entry name" value="ArgE/DapE_CS"/>
</dbReference>
<comment type="pathway">
    <text evidence="10">Amino-acid biosynthesis; L-lysine biosynthesis via DAP pathway; LL-2,6-diaminopimelate from (S)-tetrahydrodipicolinate (succinylase route): step 3/3.</text>
</comment>
<evidence type="ECO:0000256" key="6">
    <source>
        <dbReference type="ARBA" id="ARBA00022915"/>
    </source>
</evidence>
<protein>
    <recommendedName>
        <fullName evidence="2 10">Succinyl-diaminopimelate desuccinylase</fullName>
        <shortName evidence="10">SDAP desuccinylase</shortName>
        <ecNumber evidence="10 11">3.5.1.18</ecNumber>
    </recommendedName>
    <alternativeName>
        <fullName evidence="9 10">N-succinyl-LL-2,6-diaminoheptanedioate amidohydrolase</fullName>
    </alternativeName>
</protein>
<gene>
    <name evidence="10 13" type="primary">dapE</name>
    <name evidence="13" type="ORF">JJQ90_17165</name>
</gene>
<name>A0ABS6HCD1_9PROT</name>
<dbReference type="GO" id="GO:0009014">
    <property type="term" value="F:succinyl-diaminopimelate desuccinylase activity"/>
    <property type="evidence" value="ECO:0007669"/>
    <property type="project" value="UniProtKB-EC"/>
</dbReference>
<evidence type="ECO:0000313" key="13">
    <source>
        <dbReference type="EMBL" id="MBU8545457.1"/>
    </source>
</evidence>
<comment type="cofactor">
    <cofactor evidence="10">
        <name>Zn(2+)</name>
        <dbReference type="ChEBI" id="CHEBI:29105"/>
    </cofactor>
    <cofactor evidence="10">
        <name>Co(2+)</name>
        <dbReference type="ChEBI" id="CHEBI:48828"/>
    </cofactor>
    <text evidence="10">Binds 2 Zn(2+) or Co(2+) ions per subunit.</text>
</comment>
<feature type="binding site" evidence="10">
    <location>
        <position position="121"/>
    </location>
    <ligand>
        <name>Zn(2+)</name>
        <dbReference type="ChEBI" id="CHEBI:29105"/>
        <label>2</label>
    </ligand>
</feature>
<feature type="binding site" evidence="10">
    <location>
        <position position="121"/>
    </location>
    <ligand>
        <name>Zn(2+)</name>
        <dbReference type="ChEBI" id="CHEBI:29105"/>
        <label>1</label>
    </ligand>
</feature>
<dbReference type="InterPro" id="IPR005941">
    <property type="entry name" value="DapE_proteobac"/>
</dbReference>
<keyword evidence="7 10" id="KW-0457">Lysine biosynthesis</keyword>
<keyword evidence="3 10" id="KW-0028">Amino-acid biosynthesis</keyword>
<dbReference type="EMBL" id="JAERQM010000005">
    <property type="protein sequence ID" value="MBU8545457.1"/>
    <property type="molecule type" value="Genomic_DNA"/>
</dbReference>
<evidence type="ECO:0000256" key="7">
    <source>
        <dbReference type="ARBA" id="ARBA00023154"/>
    </source>
</evidence>
<feature type="active site" evidence="10">
    <location>
        <position position="91"/>
    </location>
</feature>
<keyword evidence="10" id="KW-0479">Metal-binding</keyword>
<evidence type="ECO:0000256" key="1">
    <source>
        <dbReference type="ARBA" id="ARBA00006746"/>
    </source>
</evidence>
<evidence type="ECO:0000256" key="9">
    <source>
        <dbReference type="ARBA" id="ARBA00031891"/>
    </source>
</evidence>
<feature type="domain" description="Peptidase M20 dimerisation" evidence="12">
    <location>
        <begin position="197"/>
        <end position="303"/>
    </location>
</feature>
<dbReference type="NCBIfam" id="TIGR01246">
    <property type="entry name" value="dapE_proteo"/>
    <property type="match status" value="1"/>
</dbReference>
<evidence type="ECO:0000256" key="5">
    <source>
        <dbReference type="ARBA" id="ARBA00022833"/>
    </source>
</evidence>
<evidence type="ECO:0000256" key="8">
    <source>
        <dbReference type="ARBA" id="ARBA00023285"/>
    </source>
</evidence>
<comment type="similarity">
    <text evidence="1 10">Belongs to the peptidase M20A family. DapE subfamily.</text>
</comment>
<keyword evidence="5 10" id="KW-0862">Zinc</keyword>
<dbReference type="HAMAP" id="MF_01690">
    <property type="entry name" value="DapE"/>
    <property type="match status" value="1"/>
</dbReference>
<comment type="function">
    <text evidence="10">Catalyzes the hydrolysis of N-succinyl-L,L-diaminopimelic acid (SDAP), forming succinate and LL-2,6-diaminopimelate (DAP), an intermediate involved in the bacterial biosynthesis of lysine and meso-diaminopimelic acid, an essential component of bacterial cell walls.</text>
</comment>
<evidence type="ECO:0000256" key="4">
    <source>
        <dbReference type="ARBA" id="ARBA00022801"/>
    </source>
</evidence>
<keyword evidence="8 10" id="KW-0170">Cobalt</keyword>
<evidence type="ECO:0000256" key="3">
    <source>
        <dbReference type="ARBA" id="ARBA00022605"/>
    </source>
</evidence>
<feature type="active site" description="Proton acceptor" evidence="10">
    <location>
        <position position="155"/>
    </location>
</feature>
<dbReference type="CDD" id="cd03891">
    <property type="entry name" value="M20_DapE_proteobac"/>
    <property type="match status" value="1"/>
</dbReference>
<evidence type="ECO:0000256" key="2">
    <source>
        <dbReference type="ARBA" id="ARBA00022391"/>
    </source>
</evidence>
<feature type="binding site" evidence="10">
    <location>
        <position position="184"/>
    </location>
    <ligand>
        <name>Zn(2+)</name>
        <dbReference type="ChEBI" id="CHEBI:29105"/>
        <label>1</label>
    </ligand>
</feature>
<dbReference type="PANTHER" id="PTHR43808:SF31">
    <property type="entry name" value="N-ACETYL-L-CITRULLINE DEACETYLASE"/>
    <property type="match status" value="1"/>
</dbReference>
<feature type="binding site" evidence="10">
    <location>
        <position position="156"/>
    </location>
    <ligand>
        <name>Zn(2+)</name>
        <dbReference type="ChEBI" id="CHEBI:29105"/>
        <label>2</label>
    </ligand>
</feature>
<dbReference type="PANTHER" id="PTHR43808">
    <property type="entry name" value="ACETYLORNITHINE DEACETYLASE"/>
    <property type="match status" value="1"/>
</dbReference>
<accession>A0ABS6HCD1</accession>
<feature type="binding site" evidence="10">
    <location>
        <position position="89"/>
    </location>
    <ligand>
        <name>Zn(2+)</name>
        <dbReference type="ChEBI" id="CHEBI:29105"/>
        <label>1</label>
    </ligand>
</feature>
<comment type="caution">
    <text evidence="13">The sequence shown here is derived from an EMBL/GenBank/DDBJ whole genome shotgun (WGS) entry which is preliminary data.</text>
</comment>
<keyword evidence="14" id="KW-1185">Reference proteome</keyword>
<feature type="binding site" evidence="10">
    <location>
        <position position="369"/>
    </location>
    <ligand>
        <name>Zn(2+)</name>
        <dbReference type="ChEBI" id="CHEBI:29105"/>
        <label>2</label>
    </ligand>
</feature>
<keyword evidence="6 10" id="KW-0220">Diaminopimelate biosynthesis</keyword>
<organism evidence="13 14">
    <name type="scientific">Falsiroseomonas oleicola</name>
    <dbReference type="NCBI Taxonomy" id="2801474"/>
    <lineage>
        <taxon>Bacteria</taxon>
        <taxon>Pseudomonadati</taxon>
        <taxon>Pseudomonadota</taxon>
        <taxon>Alphaproteobacteria</taxon>
        <taxon>Acetobacterales</taxon>
        <taxon>Roseomonadaceae</taxon>
        <taxon>Falsiroseomonas</taxon>
    </lineage>
</organism>
<comment type="subunit">
    <text evidence="10">Homodimer.</text>
</comment>
<dbReference type="InterPro" id="IPR050072">
    <property type="entry name" value="Peptidase_M20A"/>
</dbReference>